<organism evidence="1 2">
    <name type="scientific">Gossypium harknessii</name>
    <dbReference type="NCBI Taxonomy" id="34285"/>
    <lineage>
        <taxon>Eukaryota</taxon>
        <taxon>Viridiplantae</taxon>
        <taxon>Streptophyta</taxon>
        <taxon>Embryophyta</taxon>
        <taxon>Tracheophyta</taxon>
        <taxon>Spermatophyta</taxon>
        <taxon>Magnoliopsida</taxon>
        <taxon>eudicotyledons</taxon>
        <taxon>Gunneridae</taxon>
        <taxon>Pentapetalae</taxon>
        <taxon>rosids</taxon>
        <taxon>malvids</taxon>
        <taxon>Malvales</taxon>
        <taxon>Malvaceae</taxon>
        <taxon>Malvoideae</taxon>
        <taxon>Gossypium</taxon>
    </lineage>
</organism>
<dbReference type="EMBL" id="JABFAD010000009">
    <property type="protein sequence ID" value="MBA0809669.1"/>
    <property type="molecule type" value="Genomic_DNA"/>
</dbReference>
<name>A0A7J9HIM5_9ROSI</name>
<dbReference type="AlphaFoldDB" id="A0A7J9HIM5"/>
<gene>
    <name evidence="1" type="ORF">Gohar_025302</name>
</gene>
<evidence type="ECO:0000313" key="2">
    <source>
        <dbReference type="Proteomes" id="UP000593560"/>
    </source>
</evidence>
<dbReference type="Proteomes" id="UP000593560">
    <property type="component" value="Unassembled WGS sequence"/>
</dbReference>
<dbReference type="OrthoDB" id="1001480at2759"/>
<comment type="caution">
    <text evidence="1">The sequence shown here is derived from an EMBL/GenBank/DDBJ whole genome shotgun (WGS) entry which is preliminary data.</text>
</comment>
<accession>A0A7J9HIM5</accession>
<reference evidence="1 2" key="1">
    <citation type="journal article" date="2019" name="Genome Biol. Evol.">
        <title>Insights into the evolution of the New World diploid cottons (Gossypium, subgenus Houzingenia) based on genome sequencing.</title>
        <authorList>
            <person name="Grover C.E."/>
            <person name="Arick M.A. 2nd"/>
            <person name="Thrash A."/>
            <person name="Conover J.L."/>
            <person name="Sanders W.S."/>
            <person name="Peterson D.G."/>
            <person name="Frelichowski J.E."/>
            <person name="Scheffler J.A."/>
            <person name="Scheffler B.E."/>
            <person name="Wendel J.F."/>
        </authorList>
    </citation>
    <scope>NUCLEOTIDE SEQUENCE [LARGE SCALE GENOMIC DNA]</scope>
    <source>
        <strain evidence="1">0</strain>
        <tissue evidence="1">Leaf</tissue>
    </source>
</reference>
<evidence type="ECO:0000313" key="1">
    <source>
        <dbReference type="EMBL" id="MBA0809669.1"/>
    </source>
</evidence>
<proteinExistence type="predicted"/>
<keyword evidence="2" id="KW-1185">Reference proteome</keyword>
<sequence length="59" mass="6928">MEPKEEEDRDLQLSLKTLELYELYALRDLPQLLLQGSCSTCSHYELVGVQNCPFYQRGY</sequence>
<protein>
    <submittedName>
        <fullName evidence="1">Uncharacterized protein</fullName>
    </submittedName>
</protein>